<proteinExistence type="predicted"/>
<dbReference type="EMBL" id="SPNV01000329">
    <property type="protein sequence ID" value="KAF5856299.1"/>
    <property type="molecule type" value="Genomic_DNA"/>
</dbReference>
<dbReference type="SUPFAM" id="SSF53335">
    <property type="entry name" value="S-adenosyl-L-methionine-dependent methyltransferases"/>
    <property type="match status" value="1"/>
</dbReference>
<organism evidence="1 2">
    <name type="scientific">Petromyces alliaceus</name>
    <name type="common">Aspergillus alliaceus</name>
    <dbReference type="NCBI Taxonomy" id="209559"/>
    <lineage>
        <taxon>Eukaryota</taxon>
        <taxon>Fungi</taxon>
        <taxon>Dikarya</taxon>
        <taxon>Ascomycota</taxon>
        <taxon>Pezizomycotina</taxon>
        <taxon>Eurotiomycetes</taxon>
        <taxon>Eurotiomycetidae</taxon>
        <taxon>Eurotiales</taxon>
        <taxon>Aspergillaceae</taxon>
        <taxon>Aspergillus</taxon>
        <taxon>Aspergillus subgen. Circumdati</taxon>
    </lineage>
</organism>
<accession>A0A8H5ZW37</accession>
<evidence type="ECO:0000313" key="2">
    <source>
        <dbReference type="Proteomes" id="UP000541154"/>
    </source>
</evidence>
<dbReference type="AlphaFoldDB" id="A0A8H5ZW37"/>
<comment type="caution">
    <text evidence="1">The sequence shown here is derived from an EMBL/GenBank/DDBJ whole genome shotgun (WGS) entry which is preliminary data.</text>
</comment>
<reference evidence="1 2" key="1">
    <citation type="submission" date="2019-04" db="EMBL/GenBank/DDBJ databases">
        <title>Aspergillus burnettii sp. nov., novel species from soil in southeast Queensland.</title>
        <authorList>
            <person name="Gilchrist C.L.M."/>
            <person name="Pitt J.I."/>
            <person name="Lange L."/>
            <person name="Lacey H.J."/>
            <person name="Vuong D."/>
            <person name="Midgley D.J."/>
            <person name="Greenfield P."/>
            <person name="Bradbury M."/>
            <person name="Lacey E."/>
            <person name="Busk P.K."/>
            <person name="Pilgaard B."/>
            <person name="Chooi Y.H."/>
            <person name="Piggott A.M."/>
        </authorList>
    </citation>
    <scope>NUCLEOTIDE SEQUENCE [LARGE SCALE GENOMIC DNA]</scope>
    <source>
        <strain evidence="1 2">FRR 5400</strain>
    </source>
</reference>
<dbReference type="Gene3D" id="3.40.50.150">
    <property type="entry name" value="Vaccinia Virus protein VP39"/>
    <property type="match status" value="1"/>
</dbReference>
<keyword evidence="2" id="KW-1185">Reference proteome</keyword>
<sequence>MADTDGYILGRSVSESVRLHAQHLLWKLRNGYELNPQIPITDGMKIAELGTRTAIWMNDLAQQLPATDQLHGFDISDSQDPPKDRLPPNVAIWLLDSTEDPPSPLIGRDDVVHLRMWESNLPNGDTGPVIRHAKKLLKPRGCIQWEDADLMHKLAEGLP</sequence>
<gene>
    <name evidence="1" type="ORF">ETB97_007535</name>
</gene>
<dbReference type="InterPro" id="IPR029063">
    <property type="entry name" value="SAM-dependent_MTases_sf"/>
</dbReference>
<name>A0A8H5ZW37_PETAA</name>
<dbReference type="Proteomes" id="UP000541154">
    <property type="component" value="Unassembled WGS sequence"/>
</dbReference>
<evidence type="ECO:0000313" key="1">
    <source>
        <dbReference type="EMBL" id="KAF5856299.1"/>
    </source>
</evidence>
<protein>
    <submittedName>
        <fullName evidence="1">Uncharacterized protein</fullName>
    </submittedName>
</protein>